<evidence type="ECO:0000313" key="3">
    <source>
        <dbReference type="EMBL" id="KKS46870.1"/>
    </source>
</evidence>
<dbReference type="Proteomes" id="UP000034320">
    <property type="component" value="Unassembled WGS sequence"/>
</dbReference>
<evidence type="ECO:0000256" key="1">
    <source>
        <dbReference type="SAM" id="MobiDB-lite"/>
    </source>
</evidence>
<accession>A0A0G0ZDR7</accession>
<keyword evidence="2" id="KW-0472">Membrane</keyword>
<feature type="compositionally biased region" description="Polar residues" evidence="1">
    <location>
        <begin position="1"/>
        <end position="13"/>
    </location>
</feature>
<gene>
    <name evidence="3" type="ORF">UV09_C0012G0039</name>
</gene>
<proteinExistence type="predicted"/>
<keyword evidence="2" id="KW-0812">Transmembrane</keyword>
<name>A0A0G0ZDR7_9BACT</name>
<dbReference type="EMBL" id="LCDD01000012">
    <property type="protein sequence ID" value="KKS46870.1"/>
    <property type="molecule type" value="Genomic_DNA"/>
</dbReference>
<sequence length="176" mass="18857">MDNQNKNLPNNQPGPVPAASEGPSPTPVIPSVQSASAIPSTSPVQPPPVQPSPAENKVNVVMPEKPNSVPKWFYLFFILVILIFLGVSGLLISTIIKKNQSDKILPEVQISPEVSLNQSQTATVTAIPTESDAGALFYEKQSDSDLPAEIEADLNQTDTVYVEEAISELDTEVNPP</sequence>
<feature type="transmembrane region" description="Helical" evidence="2">
    <location>
        <begin position="72"/>
        <end position="96"/>
    </location>
</feature>
<evidence type="ECO:0000313" key="4">
    <source>
        <dbReference type="Proteomes" id="UP000034320"/>
    </source>
</evidence>
<keyword evidence="2" id="KW-1133">Transmembrane helix</keyword>
<evidence type="ECO:0000256" key="2">
    <source>
        <dbReference type="SAM" id="Phobius"/>
    </source>
</evidence>
<reference evidence="3 4" key="1">
    <citation type="journal article" date="2015" name="Nature">
        <title>rRNA introns, odd ribosomes, and small enigmatic genomes across a large radiation of phyla.</title>
        <authorList>
            <person name="Brown C.T."/>
            <person name="Hug L.A."/>
            <person name="Thomas B.C."/>
            <person name="Sharon I."/>
            <person name="Castelle C.J."/>
            <person name="Singh A."/>
            <person name="Wilkins M.J."/>
            <person name="Williams K.H."/>
            <person name="Banfield J.F."/>
        </authorList>
    </citation>
    <scope>NUCLEOTIDE SEQUENCE [LARGE SCALE GENOMIC DNA]</scope>
</reference>
<feature type="region of interest" description="Disordered" evidence="1">
    <location>
        <begin position="1"/>
        <end position="53"/>
    </location>
</feature>
<dbReference type="AlphaFoldDB" id="A0A0G0ZDR7"/>
<protein>
    <submittedName>
        <fullName evidence="3">Uncharacterized protein</fullName>
    </submittedName>
</protein>
<comment type="caution">
    <text evidence="3">The sequence shown here is derived from an EMBL/GenBank/DDBJ whole genome shotgun (WGS) entry which is preliminary data.</text>
</comment>
<organism evidence="3 4">
    <name type="scientific">Candidatus Gottesmanbacteria bacterium GW2011_GWA2_42_18</name>
    <dbReference type="NCBI Taxonomy" id="1618442"/>
    <lineage>
        <taxon>Bacteria</taxon>
        <taxon>Candidatus Gottesmaniibacteriota</taxon>
    </lineage>
</organism>